<name>A0ABR1JRJ7_9AGAR</name>
<reference evidence="7 8" key="1">
    <citation type="submission" date="2024-01" db="EMBL/GenBank/DDBJ databases">
        <title>A draft genome for the cacao thread blight pathogen Marasmiellus scandens.</title>
        <authorList>
            <person name="Baruah I.K."/>
            <person name="Leung J."/>
            <person name="Bukari Y."/>
            <person name="Amoako-Attah I."/>
            <person name="Meinhardt L.W."/>
            <person name="Bailey B.A."/>
            <person name="Cohen S.P."/>
        </authorList>
    </citation>
    <scope>NUCLEOTIDE SEQUENCE [LARGE SCALE GENOMIC DNA]</scope>
    <source>
        <strain evidence="7 8">GH-19</strain>
    </source>
</reference>
<comment type="cofactor">
    <cofactor evidence="1">
        <name>FAD</name>
        <dbReference type="ChEBI" id="CHEBI:57692"/>
    </cofactor>
</comment>
<keyword evidence="4" id="KW-0274">FAD</keyword>
<evidence type="ECO:0000313" key="7">
    <source>
        <dbReference type="EMBL" id="KAK7463480.1"/>
    </source>
</evidence>
<comment type="similarity">
    <text evidence="2">Belongs to the GMC oxidoreductase family.</text>
</comment>
<protein>
    <recommendedName>
        <fullName evidence="6">Glucose-methanol-choline oxidoreductase N-terminal domain-containing protein</fullName>
    </recommendedName>
</protein>
<dbReference type="PANTHER" id="PTHR42784">
    <property type="entry name" value="PYRANOSE 2-OXIDASE"/>
    <property type="match status" value="1"/>
</dbReference>
<keyword evidence="5" id="KW-0560">Oxidoreductase</keyword>
<evidence type="ECO:0000256" key="2">
    <source>
        <dbReference type="ARBA" id="ARBA00010790"/>
    </source>
</evidence>
<evidence type="ECO:0000313" key="8">
    <source>
        <dbReference type="Proteomes" id="UP001498398"/>
    </source>
</evidence>
<keyword evidence="8" id="KW-1185">Reference proteome</keyword>
<evidence type="ECO:0000259" key="6">
    <source>
        <dbReference type="Pfam" id="PF00732"/>
    </source>
</evidence>
<dbReference type="InterPro" id="IPR000172">
    <property type="entry name" value="GMC_OxRdtase_N"/>
</dbReference>
<dbReference type="InterPro" id="IPR051473">
    <property type="entry name" value="P2Ox-like"/>
</dbReference>
<comment type="caution">
    <text evidence="7">The sequence shown here is derived from an EMBL/GenBank/DDBJ whole genome shotgun (WGS) entry which is preliminary data.</text>
</comment>
<feature type="domain" description="Glucose-methanol-choline oxidoreductase N-terminal" evidence="6">
    <location>
        <begin position="386"/>
        <end position="464"/>
    </location>
</feature>
<sequence length="773" mass="86837">MSFLAQPTKAGTYRVKVYDSDKDRYWKYIPDRDRWVQLATVDESTKPSSIQFKWNIAPIAGSQDTFTIRPAYDTDIGLVSTTDNGNKYWGYGFVQGQVGSSANWKITKSSDGKYSKIKIESYVLDCRDTSANCVHFYKDQDVTEAKNQRFVFQLVETSGKTFEQLWFQLTPQKAATEAYDIIVIGTGMGAGVIAGDLFDSNSRLGSNAKSVLVIEKGGLPFHSHCLNAARPSGFGEDRGQQNDTFFALFRENYKFKDPKQIQEWKGGPMFNLGGRGATWGLFVPRIHDQSLRKELGSQLGDELIHTWYQKAEDLMDLSLPTTNAVHQNLMERLNVKTQRECQWQWGRIASEFSESKNFDFAKGAYSPIDKLLEIAMSKDRKSDGTCVEHPNWKILINTEVRKIIWDEDGNRAIGVVVRDSNGSETQIFLKKDTSGKTLSTAQIILGAGSVGSPAILMRSGMTSDLKNNDGLHLTDHDIFARGFTFRYLDPSTRDKVGSMKLQSYVRLKSGTTALVNMAIDSSSFLPREFLPSQYFTNDDFPKLIVALILPTLLNVKNTIELDDKGEPVLTAGRGHPFSNDDPDVKELRGLTKELVRVVKEVLNIELRPTDPDDNNDWNDDNFFKPLELGGVAHELGTIPLKSIYVCDLSIFPWSPEVNPTLTLVGLALRLSRTVLPRTLSFVESADMVYVMNQTGDRIKVFISNRAGVTLTQEEINDNKDGKVLEPGDLVSRERTTDQYETVMVYKLDYNSRDVYISQPVPYIARAGQICAIE</sequence>
<keyword evidence="3" id="KW-0285">Flavoprotein</keyword>
<proteinExistence type="inferred from homology"/>
<organism evidence="7 8">
    <name type="scientific">Marasmiellus scandens</name>
    <dbReference type="NCBI Taxonomy" id="2682957"/>
    <lineage>
        <taxon>Eukaryota</taxon>
        <taxon>Fungi</taxon>
        <taxon>Dikarya</taxon>
        <taxon>Basidiomycota</taxon>
        <taxon>Agaricomycotina</taxon>
        <taxon>Agaricomycetes</taxon>
        <taxon>Agaricomycetidae</taxon>
        <taxon>Agaricales</taxon>
        <taxon>Marasmiineae</taxon>
        <taxon>Omphalotaceae</taxon>
        <taxon>Marasmiellus</taxon>
    </lineage>
</organism>
<dbReference type="Proteomes" id="UP001498398">
    <property type="component" value="Unassembled WGS sequence"/>
</dbReference>
<evidence type="ECO:0000256" key="3">
    <source>
        <dbReference type="ARBA" id="ARBA00022630"/>
    </source>
</evidence>
<dbReference type="Pfam" id="PF00732">
    <property type="entry name" value="GMC_oxred_N"/>
    <property type="match status" value="1"/>
</dbReference>
<evidence type="ECO:0000256" key="4">
    <source>
        <dbReference type="ARBA" id="ARBA00022827"/>
    </source>
</evidence>
<dbReference type="PANTHER" id="PTHR42784:SF1">
    <property type="entry name" value="PYRANOSE 2-OXIDASE"/>
    <property type="match status" value="1"/>
</dbReference>
<gene>
    <name evidence="7" type="ORF">VKT23_006829</name>
</gene>
<dbReference type="SUPFAM" id="SSF51905">
    <property type="entry name" value="FAD/NAD(P)-binding domain"/>
    <property type="match status" value="1"/>
</dbReference>
<dbReference type="InterPro" id="IPR036188">
    <property type="entry name" value="FAD/NAD-bd_sf"/>
</dbReference>
<evidence type="ECO:0000256" key="5">
    <source>
        <dbReference type="ARBA" id="ARBA00023002"/>
    </source>
</evidence>
<dbReference type="Gene3D" id="3.50.50.60">
    <property type="entry name" value="FAD/NAD(P)-binding domain"/>
    <property type="match status" value="1"/>
</dbReference>
<evidence type="ECO:0000256" key="1">
    <source>
        <dbReference type="ARBA" id="ARBA00001974"/>
    </source>
</evidence>
<dbReference type="EMBL" id="JBANRG010000009">
    <property type="protein sequence ID" value="KAK7463480.1"/>
    <property type="molecule type" value="Genomic_DNA"/>
</dbReference>
<accession>A0ABR1JRJ7</accession>